<dbReference type="PANTHER" id="PTHR30354:SF11">
    <property type="entry name" value="PERMEASE"/>
    <property type="match status" value="1"/>
</dbReference>
<feature type="transmembrane region" description="Helical" evidence="2">
    <location>
        <begin position="436"/>
        <end position="455"/>
    </location>
</feature>
<dbReference type="PANTHER" id="PTHR30354">
    <property type="entry name" value="GNT FAMILY GLUCONATE TRANSPORTER"/>
    <property type="match status" value="1"/>
</dbReference>
<feature type="transmembrane region" description="Helical" evidence="2">
    <location>
        <begin position="28"/>
        <end position="54"/>
    </location>
</feature>
<feature type="transmembrane region" description="Helical" evidence="2">
    <location>
        <begin position="137"/>
        <end position="168"/>
    </location>
</feature>
<feature type="transmembrane region" description="Helical" evidence="2">
    <location>
        <begin position="355"/>
        <end position="383"/>
    </location>
</feature>
<feature type="region of interest" description="Disordered" evidence="1">
    <location>
        <begin position="209"/>
        <end position="236"/>
    </location>
</feature>
<name>A0A0U4B6B1_9ACTN</name>
<evidence type="ECO:0000256" key="2">
    <source>
        <dbReference type="SAM" id="Phobius"/>
    </source>
</evidence>
<dbReference type="OrthoDB" id="3636773at2"/>
<reference evidence="3 4" key="1">
    <citation type="journal article" date="1991" name="Int. J. Syst. Bacteriol.">
        <title>Description of the erythromycin-producing bacterium Arthrobacter sp. strain NRRL B-3381 as Aeromicrobium erythreum gen. nov., sp. nov.</title>
        <authorList>
            <person name="Miller E.S."/>
            <person name="Woese C.R."/>
            <person name="Brenner S."/>
        </authorList>
    </citation>
    <scope>NUCLEOTIDE SEQUENCE [LARGE SCALE GENOMIC DNA]</scope>
    <source>
        <strain evidence="3 4">AR18</strain>
    </source>
</reference>
<feature type="transmembrane region" description="Helical" evidence="2">
    <location>
        <begin position="7"/>
        <end position="22"/>
    </location>
</feature>
<dbReference type="PATRIC" id="fig|2041.4.peg.271"/>
<dbReference type="KEGG" id="aer:AERYTH_01290"/>
<feature type="transmembrane region" description="Helical" evidence="2">
    <location>
        <begin position="271"/>
        <end position="293"/>
    </location>
</feature>
<feature type="compositionally biased region" description="Acidic residues" evidence="1">
    <location>
        <begin position="209"/>
        <end position="219"/>
    </location>
</feature>
<accession>A0A0U4B6B1</accession>
<proteinExistence type="predicted"/>
<dbReference type="EMBL" id="CP011502">
    <property type="protein sequence ID" value="ALX03428.1"/>
    <property type="molecule type" value="Genomic_DNA"/>
</dbReference>
<dbReference type="InterPro" id="IPR003474">
    <property type="entry name" value="Glcn_transporter"/>
</dbReference>
<keyword evidence="2" id="KW-0812">Transmembrane</keyword>
<protein>
    <submittedName>
        <fullName evidence="3">Gluconate transporter</fullName>
    </submittedName>
</protein>
<evidence type="ECO:0000313" key="4">
    <source>
        <dbReference type="Proteomes" id="UP000067689"/>
    </source>
</evidence>
<dbReference type="STRING" id="2041.AERYTH_01290"/>
<dbReference type="Proteomes" id="UP000067689">
    <property type="component" value="Chromosome"/>
</dbReference>
<keyword evidence="4" id="KW-1185">Reference proteome</keyword>
<evidence type="ECO:0000256" key="1">
    <source>
        <dbReference type="SAM" id="MobiDB-lite"/>
    </source>
</evidence>
<keyword evidence="2" id="KW-0472">Membrane</keyword>
<feature type="transmembrane region" description="Helical" evidence="2">
    <location>
        <begin position="174"/>
        <end position="194"/>
    </location>
</feature>
<evidence type="ECO:0000313" key="3">
    <source>
        <dbReference type="EMBL" id="ALX03428.1"/>
    </source>
</evidence>
<dbReference type="GO" id="GO:0005886">
    <property type="term" value="C:plasma membrane"/>
    <property type="evidence" value="ECO:0007669"/>
    <property type="project" value="TreeGrafter"/>
</dbReference>
<sequence length="456" mass="46301">MEVVHTAIAIVLVVGLIIWAKVDPVISLVIACLYLGLAAGVGFEGTVTAITGGFGEIMTKVGLLIGFGVLIGALLHSLGTFRKLVRALLSVVGAKRLPYALTGAMSTVFPSIYVDVQVVLAAPIARSSARHVGPRGLAHLAGAIGTGIFAGYVFVVPGLAAVTIAGILEIPLGTYMIAGIVLGPVTALLTTFLFGRLLRLGWWKPETDEAQDEPLDGDGVEQNTAGTGPGEGASRSDVDVPLPVALLPILVPLLMIAGGAFADLADVTNGFVAFLGNPNVALFVGLVGAYLLARAATGVERTDKALKTGFHTTGEILLITGIGGSLGAVIEATGLDQTLASLFSASEGAAVVTSILLAWFIAAVLHLAIGSVSVAAIAAAGIISPVLGSIDVAPLAIGLAVASGSMFALTVNSNFFWMFKSLLGLTTKGALKTMTLVTSMASLVSLPMVLVVAFLA</sequence>
<dbReference type="GO" id="GO:0015128">
    <property type="term" value="F:gluconate transmembrane transporter activity"/>
    <property type="evidence" value="ECO:0007669"/>
    <property type="project" value="InterPro"/>
</dbReference>
<feature type="transmembrane region" description="Helical" evidence="2">
    <location>
        <begin position="395"/>
        <end position="416"/>
    </location>
</feature>
<organism evidence="3 4">
    <name type="scientific">Aeromicrobium erythreum</name>
    <dbReference type="NCBI Taxonomy" id="2041"/>
    <lineage>
        <taxon>Bacteria</taxon>
        <taxon>Bacillati</taxon>
        <taxon>Actinomycetota</taxon>
        <taxon>Actinomycetes</taxon>
        <taxon>Propionibacteriales</taxon>
        <taxon>Nocardioidaceae</taxon>
        <taxon>Aeromicrobium</taxon>
    </lineage>
</organism>
<dbReference type="Pfam" id="PF02447">
    <property type="entry name" value="GntP_permease"/>
    <property type="match status" value="1"/>
</dbReference>
<dbReference type="AlphaFoldDB" id="A0A0U4B6B1"/>
<feature type="transmembrane region" description="Helical" evidence="2">
    <location>
        <begin position="99"/>
        <end position="125"/>
    </location>
</feature>
<gene>
    <name evidence="3" type="ORF">AERYTH_01290</name>
</gene>
<feature type="transmembrane region" description="Helical" evidence="2">
    <location>
        <begin position="61"/>
        <end position="79"/>
    </location>
</feature>
<feature type="transmembrane region" description="Helical" evidence="2">
    <location>
        <begin position="314"/>
        <end position="335"/>
    </location>
</feature>
<keyword evidence="2" id="KW-1133">Transmembrane helix</keyword>
<dbReference type="RefSeq" id="WP_067853618.1">
    <property type="nucleotide sequence ID" value="NZ_CP011502.1"/>
</dbReference>
<feature type="transmembrane region" description="Helical" evidence="2">
    <location>
        <begin position="244"/>
        <end position="265"/>
    </location>
</feature>